<keyword evidence="4" id="KW-0067">ATP-binding</keyword>
<keyword evidence="3" id="KW-0547">Nucleotide-binding</keyword>
<sequence length="683" mass="75662">MKKWHMALTDPTEWISYPLLSTNGCYQRQLLLITGETTWCIDKAISIVSGLAGQLDYCWISDVAPAMTLEHRSYAHFKDLLGKEFDVAVVDAGETFRPSVLAAIAGTVRQGGTTILLCPPLETWAMHESVLNPHFLSHGSDIHKSHYISYLADLLVHADFAGRITSTAEILPMPQEVKNKGLTGGLSLTPDQQDIFNAITSENVNKQSCRCIVAARGRGKSTLAGHIAAHFINAGRSVMLSAPSLLSVKTLERVAESLIKDTALSLEWMALDNPKLREANYDVLIIDEAASVPLPVLNELIDRPRLTLLSTTTDGYEGSGQGFRNKFLKHRNIPVYTLRRPLRWSENDPLEKLINALIFASPEQRTLPDAVDSANFTKDKSEEFANGDGTTEYKIYKVSEMDLCLVKEVMQLLSTAHYQSSPDDLARMMDSPDLQFHLLFADDSLMAASAVEAEGGERLADVASGIASGTRRVKGHLTAQSLALQSAQANVATLRYRRINRIAVQPRWQGYGLGSELLSNLKHYYQHVEKIDLLTTSFGADAPLLNFWTSADFLLLKRGRKPDKASGFTSALMALPFSDTAENAITQLIDCERNPESPIAWPLHQRRLEQFAGGSRSVDHLYSSSNWLLSRCDDAILCLCLSLLEQSVNPANVAQDTGYNGKKTMIADCRRRVSEWLESFEVY</sequence>
<dbReference type="PANTHER" id="PTHR10925:SF5">
    <property type="entry name" value="RNA CYTIDINE ACETYLTRANSFERASE"/>
    <property type="match status" value="1"/>
</dbReference>
<dbReference type="Pfam" id="PF13718">
    <property type="entry name" value="GNAT_acetyltr_2"/>
    <property type="match status" value="1"/>
</dbReference>
<evidence type="ECO:0000256" key="5">
    <source>
        <dbReference type="ARBA" id="ARBA00023315"/>
    </source>
</evidence>
<evidence type="ECO:0000256" key="2">
    <source>
        <dbReference type="ARBA" id="ARBA00022694"/>
    </source>
</evidence>
<accession>A0A1E7Z650</accession>
<dbReference type="AlphaFoldDB" id="A0A1E7Z650"/>
<dbReference type="PROSITE" id="PS51186">
    <property type="entry name" value="GNAT"/>
    <property type="match status" value="1"/>
</dbReference>
<dbReference type="SUPFAM" id="SSF55729">
    <property type="entry name" value="Acyl-CoA N-acyltransferases (Nat)"/>
    <property type="match status" value="1"/>
</dbReference>
<evidence type="ECO:0000313" key="7">
    <source>
        <dbReference type="EMBL" id="OFC68864.1"/>
    </source>
</evidence>
<evidence type="ECO:0000256" key="3">
    <source>
        <dbReference type="ARBA" id="ARBA00022741"/>
    </source>
</evidence>
<dbReference type="InterPro" id="IPR027417">
    <property type="entry name" value="P-loop_NTPase"/>
</dbReference>
<dbReference type="OrthoDB" id="5578851at2"/>
<dbReference type="InterPro" id="IPR007807">
    <property type="entry name" value="TcmA/NAT10_helicase"/>
</dbReference>
<name>A0A1E7Z650_9ALTE</name>
<evidence type="ECO:0000259" key="6">
    <source>
        <dbReference type="PROSITE" id="PS51186"/>
    </source>
</evidence>
<dbReference type="GO" id="GO:0000049">
    <property type="term" value="F:tRNA binding"/>
    <property type="evidence" value="ECO:0007669"/>
    <property type="project" value="TreeGrafter"/>
</dbReference>
<dbReference type="PANTHER" id="PTHR10925">
    <property type="entry name" value="N-ACETYLTRANSFERASE 10"/>
    <property type="match status" value="1"/>
</dbReference>
<dbReference type="GO" id="GO:0005524">
    <property type="term" value="F:ATP binding"/>
    <property type="evidence" value="ECO:0007669"/>
    <property type="project" value="UniProtKB-KW"/>
</dbReference>
<keyword evidence="2" id="KW-0819">tRNA processing</keyword>
<dbReference type="InterPro" id="IPR000182">
    <property type="entry name" value="GNAT_dom"/>
</dbReference>
<dbReference type="GO" id="GO:0008033">
    <property type="term" value="P:tRNA processing"/>
    <property type="evidence" value="ECO:0007669"/>
    <property type="project" value="UniProtKB-KW"/>
</dbReference>
<dbReference type="Proteomes" id="UP000175691">
    <property type="component" value="Unassembled WGS sequence"/>
</dbReference>
<keyword evidence="5" id="KW-0012">Acyltransferase</keyword>
<protein>
    <recommendedName>
        <fullName evidence="6">N-acetyltransferase domain-containing protein</fullName>
    </recommendedName>
</protein>
<dbReference type="Gene3D" id="3.40.50.11040">
    <property type="match status" value="1"/>
</dbReference>
<dbReference type="RefSeq" id="WP_070126967.1">
    <property type="nucleotide sequence ID" value="NZ_MDHN01000041.1"/>
</dbReference>
<organism evidence="7 8">
    <name type="scientific">Alteromonas confluentis</name>
    <dbReference type="NCBI Taxonomy" id="1656094"/>
    <lineage>
        <taxon>Bacteria</taxon>
        <taxon>Pseudomonadati</taxon>
        <taxon>Pseudomonadota</taxon>
        <taxon>Gammaproteobacteria</taxon>
        <taxon>Alteromonadales</taxon>
        <taxon>Alteromonadaceae</taxon>
        <taxon>Alteromonas/Salinimonas group</taxon>
        <taxon>Alteromonas</taxon>
    </lineage>
</organism>
<dbReference type="Pfam" id="PF05127">
    <property type="entry name" value="NAT10_TcmA_helicase"/>
    <property type="match status" value="1"/>
</dbReference>
<evidence type="ECO:0000313" key="8">
    <source>
        <dbReference type="Proteomes" id="UP000175691"/>
    </source>
</evidence>
<dbReference type="Gene3D" id="3.40.630.30">
    <property type="match status" value="1"/>
</dbReference>
<keyword evidence="8" id="KW-1185">Reference proteome</keyword>
<proteinExistence type="predicted"/>
<dbReference type="Gene3D" id="3.40.50.300">
    <property type="entry name" value="P-loop containing nucleotide triphosphate hydrolases"/>
    <property type="match status" value="1"/>
</dbReference>
<feature type="domain" description="N-acetyltransferase" evidence="6">
    <location>
        <begin position="396"/>
        <end position="582"/>
    </location>
</feature>
<dbReference type="STRING" id="1656094.BFC18_19110"/>
<reference evidence="7 8" key="1">
    <citation type="submission" date="2016-08" db="EMBL/GenBank/DDBJ databases">
        <authorList>
            <person name="Seilhamer J.J."/>
        </authorList>
    </citation>
    <scope>NUCLEOTIDE SEQUENCE [LARGE SCALE GENOMIC DNA]</scope>
    <source>
        <strain evidence="7 8">KCTC 42603</strain>
    </source>
</reference>
<evidence type="ECO:0000256" key="1">
    <source>
        <dbReference type="ARBA" id="ARBA00022679"/>
    </source>
</evidence>
<comment type="caution">
    <text evidence="7">The sequence shown here is derived from an EMBL/GenBank/DDBJ whole genome shotgun (WGS) entry which is preliminary data.</text>
</comment>
<dbReference type="GO" id="GO:1904812">
    <property type="term" value="P:rRNA acetylation involved in maturation of SSU-rRNA"/>
    <property type="evidence" value="ECO:0007669"/>
    <property type="project" value="TreeGrafter"/>
</dbReference>
<evidence type="ECO:0000256" key="4">
    <source>
        <dbReference type="ARBA" id="ARBA00022840"/>
    </source>
</evidence>
<dbReference type="GO" id="GO:1990883">
    <property type="term" value="F:18S rRNA cytidine N-acetyltransferase activity"/>
    <property type="evidence" value="ECO:0007669"/>
    <property type="project" value="TreeGrafter"/>
</dbReference>
<dbReference type="Pfam" id="PF08351">
    <property type="entry name" value="TmcA_N"/>
    <property type="match status" value="1"/>
</dbReference>
<dbReference type="InterPro" id="IPR032672">
    <property type="entry name" value="TmcA/NAT10/Kre33"/>
</dbReference>
<dbReference type="InterPro" id="IPR013562">
    <property type="entry name" value="TmcA/NAT10_N"/>
</dbReference>
<dbReference type="EMBL" id="MDHN01000041">
    <property type="protein sequence ID" value="OFC68864.1"/>
    <property type="molecule type" value="Genomic_DNA"/>
</dbReference>
<dbReference type="InterPro" id="IPR016181">
    <property type="entry name" value="Acyl_CoA_acyltransferase"/>
</dbReference>
<keyword evidence="1" id="KW-0808">Transferase</keyword>
<dbReference type="SUPFAM" id="SSF52540">
    <property type="entry name" value="P-loop containing nucleoside triphosphate hydrolases"/>
    <property type="match status" value="1"/>
</dbReference>
<gene>
    <name evidence="7" type="ORF">BFC18_19110</name>
</gene>